<dbReference type="Pfam" id="PF03591">
    <property type="entry name" value="AzlC"/>
    <property type="match status" value="1"/>
</dbReference>
<comment type="similarity">
    <text evidence="2">Belongs to the AzlC family.</text>
</comment>
<feature type="transmembrane region" description="Helical" evidence="8">
    <location>
        <begin position="26"/>
        <end position="43"/>
    </location>
</feature>
<keyword evidence="3" id="KW-0813">Transport</keyword>
<keyword evidence="5 8" id="KW-0812">Transmembrane</keyword>
<dbReference type="GO" id="GO:1903785">
    <property type="term" value="P:L-valine transmembrane transport"/>
    <property type="evidence" value="ECO:0007669"/>
    <property type="project" value="TreeGrafter"/>
</dbReference>
<protein>
    <recommendedName>
        <fullName evidence="11">Inner membrane protein YgaZ</fullName>
    </recommendedName>
</protein>
<evidence type="ECO:0000256" key="5">
    <source>
        <dbReference type="ARBA" id="ARBA00022692"/>
    </source>
</evidence>
<dbReference type="PANTHER" id="PTHR34979:SF1">
    <property type="entry name" value="INNER MEMBRANE PROTEIN YGAZ"/>
    <property type="match status" value="1"/>
</dbReference>
<dbReference type="EMBL" id="CADILH010000001">
    <property type="protein sequence ID" value="CAB3929414.1"/>
    <property type="molecule type" value="Genomic_DNA"/>
</dbReference>
<dbReference type="GO" id="GO:0005886">
    <property type="term" value="C:plasma membrane"/>
    <property type="evidence" value="ECO:0007669"/>
    <property type="project" value="UniProtKB-SubCell"/>
</dbReference>
<dbReference type="Proteomes" id="UP000494183">
    <property type="component" value="Unassembled WGS sequence"/>
</dbReference>
<organism evidence="9 10">
    <name type="scientific">Achromobacter insolitus</name>
    <dbReference type="NCBI Taxonomy" id="217204"/>
    <lineage>
        <taxon>Bacteria</taxon>
        <taxon>Pseudomonadati</taxon>
        <taxon>Pseudomonadota</taxon>
        <taxon>Betaproteobacteria</taxon>
        <taxon>Burkholderiales</taxon>
        <taxon>Alcaligenaceae</taxon>
        <taxon>Achromobacter</taxon>
    </lineage>
</organism>
<name>A0A6S7EVM4_9BURK</name>
<evidence type="ECO:0008006" key="11">
    <source>
        <dbReference type="Google" id="ProtNLM"/>
    </source>
</evidence>
<feature type="transmembrane region" description="Helical" evidence="8">
    <location>
        <begin position="183"/>
        <end position="201"/>
    </location>
</feature>
<evidence type="ECO:0000256" key="2">
    <source>
        <dbReference type="ARBA" id="ARBA00010735"/>
    </source>
</evidence>
<dbReference type="PANTHER" id="PTHR34979">
    <property type="entry name" value="INNER MEMBRANE PROTEIN YGAZ"/>
    <property type="match status" value="1"/>
</dbReference>
<feature type="transmembrane region" description="Helical" evidence="8">
    <location>
        <begin position="151"/>
        <end position="177"/>
    </location>
</feature>
<evidence type="ECO:0000256" key="4">
    <source>
        <dbReference type="ARBA" id="ARBA00022475"/>
    </source>
</evidence>
<dbReference type="AlphaFoldDB" id="A0A6S7EVM4"/>
<comment type="subcellular location">
    <subcellularLocation>
        <location evidence="1">Cell membrane</location>
        <topology evidence="1">Multi-pass membrane protein</topology>
    </subcellularLocation>
</comment>
<dbReference type="InterPro" id="IPR011606">
    <property type="entry name" value="Brnchd-chn_aa_trnsp_permease"/>
</dbReference>
<dbReference type="RefSeq" id="WP_175202112.1">
    <property type="nucleotide sequence ID" value="NZ_CADILH010000001.1"/>
</dbReference>
<feature type="transmembrane region" description="Helical" evidence="8">
    <location>
        <begin position="210"/>
        <end position="231"/>
    </location>
</feature>
<evidence type="ECO:0000256" key="3">
    <source>
        <dbReference type="ARBA" id="ARBA00022448"/>
    </source>
</evidence>
<keyword evidence="7 8" id="KW-0472">Membrane</keyword>
<reference evidence="9 10" key="1">
    <citation type="submission" date="2020-04" db="EMBL/GenBank/DDBJ databases">
        <authorList>
            <person name="De Canck E."/>
        </authorList>
    </citation>
    <scope>NUCLEOTIDE SEQUENCE [LARGE SCALE GENOMIC DNA]</scope>
    <source>
        <strain evidence="9 10">LMG 6000</strain>
    </source>
</reference>
<proteinExistence type="inferred from homology"/>
<keyword evidence="4" id="KW-1003">Cell membrane</keyword>
<evidence type="ECO:0000313" key="10">
    <source>
        <dbReference type="Proteomes" id="UP000494183"/>
    </source>
</evidence>
<accession>A0A6S7EVM4</accession>
<evidence type="ECO:0000313" key="9">
    <source>
        <dbReference type="EMBL" id="CAB3929414.1"/>
    </source>
</evidence>
<keyword evidence="10" id="KW-1185">Reference proteome</keyword>
<gene>
    <name evidence="9" type="ORF">LMG6000_00466</name>
</gene>
<keyword evidence="6 8" id="KW-1133">Transmembrane helix</keyword>
<evidence type="ECO:0000256" key="8">
    <source>
        <dbReference type="SAM" id="Phobius"/>
    </source>
</evidence>
<evidence type="ECO:0000256" key="7">
    <source>
        <dbReference type="ARBA" id="ARBA00023136"/>
    </source>
</evidence>
<evidence type="ECO:0000256" key="1">
    <source>
        <dbReference type="ARBA" id="ARBA00004651"/>
    </source>
</evidence>
<evidence type="ECO:0000256" key="6">
    <source>
        <dbReference type="ARBA" id="ARBA00022989"/>
    </source>
</evidence>
<sequence>MNTLSSRSCPSTILAVREEWLRGVRAALPVMAGFIPFAMVLGAQASQKGLSKFEVPLLTGLNFGGGSEFAAIALWTSPPHVLLIVAITFLVNSRHLLMGAVLAPWIQGLPRRKAWPALFFMCDESWAMGLADARQRLDAGASLSDAFSLRYYLGISFVLWLTWIAFTAIGAAVGPVMGDIETWGFHMAFPAVFLVLLRGMWKGLRAARPWLVSLVVAAVTHLLVPGAWYVATGALSGLAAAWYLAEKAP</sequence>